<feature type="region of interest" description="Disordered" evidence="1">
    <location>
        <begin position="604"/>
        <end position="649"/>
    </location>
</feature>
<feature type="region of interest" description="Disordered" evidence="1">
    <location>
        <begin position="497"/>
        <end position="522"/>
    </location>
</feature>
<dbReference type="EMBL" id="CP151505">
    <property type="protein sequence ID" value="WZN62282.1"/>
    <property type="molecule type" value="Genomic_DNA"/>
</dbReference>
<sequence>MASQGDPEAMTELEDNSVEIEGGRGTISVGQPAEKKALRRLKRKSQRTSAAVVEGKENAVEALEAPEAPQEDSVPVSERPANDADREEEEVLMVPADGAEPTSLVDEFAAWDEGLNDPPPEEGEEPEELVEFLRMEKGAEEGSLSRSAEEGESQREGEAEAGEASDVSTPKGDEEASGEEEPEGDDEHVAFETEHDANAQRDLIADAERERIGKGFNPDIKPMSSILDKINQRVQEAAARKPAVEEDAEAAGAEESGLKFSDFADEIMNLKAPPADVVGAIAVEVPEEDTEAAEEGAEQEAMAAEEATEEEAMEEEERKRPNEIRLAPKEPEPEEEGQSMDESSLEESEGEEEESSEESSSEELEEEEQEQANGFTWEEDEPLPDELEAEAGDAVKAKVEGSKPGKKKLPKVNRGFVEDEAELSDDEGHLHEDENGEEVDDEDDDGADLEDLIDNRRVRESEGSLKRREKLHHNWEREREDDELDEFINAVETGFRKKRKGIAGDEDEGNDRDARRRRAELGEDLGEAEANLERIFDAKMLGDDADLSDGEVEMIEQAYKRRNLRMAERKRAEMERRGLASRGGEGAEDPLISSEALASIIPRGAAASAPAEPAADAKARRMFVPREAAGARRQEEEGPAAAQAKTSFLSSGAAPFSRAKVVTNRKTFVFAQKKADVGSGDRETAGVKERDQMPTKVDALLRSSSLVQMLKAPATKRSARESYGTQGRLDLSRIINM</sequence>
<feature type="compositionally biased region" description="Basic and acidic residues" evidence="1">
    <location>
        <begin position="316"/>
        <end position="331"/>
    </location>
</feature>
<keyword evidence="3" id="KW-1185">Reference proteome</keyword>
<feature type="region of interest" description="Disordered" evidence="1">
    <location>
        <begin position="283"/>
        <end position="469"/>
    </location>
</feature>
<feature type="compositionally biased region" description="Acidic residues" evidence="1">
    <location>
        <begin position="9"/>
        <end position="18"/>
    </location>
</feature>
<feature type="compositionally biased region" description="Basic and acidic residues" evidence="1">
    <location>
        <begin position="393"/>
        <end position="403"/>
    </location>
</feature>
<evidence type="ECO:0000313" key="3">
    <source>
        <dbReference type="Proteomes" id="UP001472866"/>
    </source>
</evidence>
<protein>
    <submittedName>
        <fullName evidence="2">MRC1 domain-containing protein</fullName>
    </submittedName>
</protein>
<feature type="compositionally biased region" description="Acidic residues" evidence="1">
    <location>
        <begin position="377"/>
        <end position="391"/>
    </location>
</feature>
<feature type="region of interest" description="Disordered" evidence="1">
    <location>
        <begin position="1"/>
        <end position="223"/>
    </location>
</feature>
<feature type="compositionally biased region" description="Acidic residues" evidence="1">
    <location>
        <begin position="119"/>
        <end position="130"/>
    </location>
</feature>
<feature type="compositionally biased region" description="Basic residues" evidence="1">
    <location>
        <begin position="37"/>
        <end position="46"/>
    </location>
</feature>
<gene>
    <name evidence="2" type="ORF">HKI87_05g38180</name>
</gene>
<evidence type="ECO:0000313" key="2">
    <source>
        <dbReference type="EMBL" id="WZN62282.1"/>
    </source>
</evidence>
<reference evidence="2 3" key="1">
    <citation type="submission" date="2024-03" db="EMBL/GenBank/DDBJ databases">
        <title>Complete genome sequence of the green alga Chloropicon roscoffensis RCC1871.</title>
        <authorList>
            <person name="Lemieux C."/>
            <person name="Pombert J.-F."/>
            <person name="Otis C."/>
            <person name="Turmel M."/>
        </authorList>
    </citation>
    <scope>NUCLEOTIDE SEQUENCE [LARGE SCALE GENOMIC DNA]</scope>
    <source>
        <strain evidence="2 3">RCC1871</strain>
    </source>
</reference>
<feature type="region of interest" description="Disordered" evidence="1">
    <location>
        <begin position="238"/>
        <end position="257"/>
    </location>
</feature>
<proteinExistence type="predicted"/>
<feature type="compositionally biased region" description="Acidic residues" evidence="1">
    <location>
        <begin position="175"/>
        <end position="186"/>
    </location>
</feature>
<feature type="compositionally biased region" description="Low complexity" evidence="1">
    <location>
        <begin position="604"/>
        <end position="616"/>
    </location>
</feature>
<dbReference type="AlphaFoldDB" id="A0AAX4P8E5"/>
<dbReference type="Proteomes" id="UP001472866">
    <property type="component" value="Chromosome 05"/>
</dbReference>
<feature type="compositionally biased region" description="Acidic residues" evidence="1">
    <location>
        <begin position="285"/>
        <end position="298"/>
    </location>
</feature>
<evidence type="ECO:0000256" key="1">
    <source>
        <dbReference type="SAM" id="MobiDB-lite"/>
    </source>
</evidence>
<feature type="compositionally biased region" description="Basic and acidic residues" evidence="1">
    <location>
        <begin position="147"/>
        <end position="158"/>
    </location>
</feature>
<feature type="compositionally biased region" description="Acidic residues" evidence="1">
    <location>
        <begin position="434"/>
        <end position="452"/>
    </location>
</feature>
<feature type="compositionally biased region" description="Basic and acidic residues" evidence="1">
    <location>
        <begin position="187"/>
        <end position="213"/>
    </location>
</feature>
<accession>A0AAX4P8E5</accession>
<feature type="compositionally biased region" description="Basic and acidic residues" evidence="1">
    <location>
        <begin position="453"/>
        <end position="469"/>
    </location>
</feature>
<feature type="compositionally biased region" description="Acidic residues" evidence="1">
    <location>
        <begin position="306"/>
        <end position="315"/>
    </location>
</feature>
<feature type="compositionally biased region" description="Acidic residues" evidence="1">
    <location>
        <begin position="332"/>
        <end position="370"/>
    </location>
</feature>
<organism evidence="2 3">
    <name type="scientific">Chloropicon roscoffensis</name>
    <dbReference type="NCBI Taxonomy" id="1461544"/>
    <lineage>
        <taxon>Eukaryota</taxon>
        <taxon>Viridiplantae</taxon>
        <taxon>Chlorophyta</taxon>
        <taxon>Chloropicophyceae</taxon>
        <taxon>Chloropicales</taxon>
        <taxon>Chloropicaceae</taxon>
        <taxon>Chloropicon</taxon>
    </lineage>
</organism>
<name>A0AAX4P8E5_9CHLO</name>
<feature type="compositionally biased region" description="Basic and acidic residues" evidence="1">
    <location>
        <begin position="131"/>
        <end position="140"/>
    </location>
</feature>